<organism evidence="1 2">
    <name type="scientific">Sorangium cellulosum</name>
    <name type="common">Polyangium cellulosum</name>
    <dbReference type="NCBI Taxonomy" id="56"/>
    <lineage>
        <taxon>Bacteria</taxon>
        <taxon>Pseudomonadati</taxon>
        <taxon>Myxococcota</taxon>
        <taxon>Polyangia</taxon>
        <taxon>Polyangiales</taxon>
        <taxon>Polyangiaceae</taxon>
        <taxon>Sorangium</taxon>
    </lineage>
</organism>
<dbReference type="OrthoDB" id="5513456at2"/>
<dbReference type="EMBL" id="CP012673">
    <property type="protein sequence ID" value="AUX44351.1"/>
    <property type="molecule type" value="Genomic_DNA"/>
</dbReference>
<evidence type="ECO:0000313" key="2">
    <source>
        <dbReference type="Proteomes" id="UP000238348"/>
    </source>
</evidence>
<protein>
    <submittedName>
        <fullName evidence="1">Type VI secretion protein</fullName>
    </submittedName>
</protein>
<evidence type="ECO:0000313" key="1">
    <source>
        <dbReference type="EMBL" id="AUX44351.1"/>
    </source>
</evidence>
<dbReference type="Pfam" id="PF13665">
    <property type="entry name" value="Tox-PAAR-like"/>
    <property type="match status" value="1"/>
</dbReference>
<proteinExistence type="predicted"/>
<sequence length="146" mass="15469">MPPAATKGGGTCLGIPDVCHIPVPPPPPAGPGGVPVPFPNTGLLVLTTRVTWRVLIRNKGICVHNSQIPRSMGDEPGVSMFPTPRGIMSRTNMGKVVFRRFTFKVRAQGKGIVMHTATTSHNGLGNFNVLAGAHMVPSQIKVFVGR</sequence>
<gene>
    <name evidence="1" type="ORF">SOCE26_058150</name>
</gene>
<reference evidence="1 2" key="1">
    <citation type="submission" date="2015-09" db="EMBL/GenBank/DDBJ databases">
        <title>Sorangium comparison.</title>
        <authorList>
            <person name="Zaburannyi N."/>
            <person name="Bunk B."/>
            <person name="Overmann J."/>
            <person name="Mueller R."/>
        </authorList>
    </citation>
    <scope>NUCLEOTIDE SEQUENCE [LARGE SCALE GENOMIC DNA]</scope>
    <source>
        <strain evidence="1 2">So ce26</strain>
    </source>
</reference>
<name>A0A2L0EYF6_SORCE</name>
<accession>A0A2L0EYF6</accession>
<dbReference type="Proteomes" id="UP000238348">
    <property type="component" value="Chromosome"/>
</dbReference>
<dbReference type="AlphaFoldDB" id="A0A2L0EYF6"/>
<dbReference type="RefSeq" id="WP_104982889.1">
    <property type="nucleotide sequence ID" value="NZ_CP012673.1"/>
</dbReference>